<dbReference type="EMBL" id="JBAWKC010000001">
    <property type="protein sequence ID" value="MFH6768213.1"/>
    <property type="molecule type" value="Genomic_DNA"/>
</dbReference>
<dbReference type="RefSeq" id="WP_395437452.1">
    <property type="nucleotide sequence ID" value="NZ_JBAWKC010000001.1"/>
</dbReference>
<sequence length="137" mass="15789">MKAKADKEIEKLIDKMMKETTLESPSLDFTSQVMSQVLKIKTNKVTVYKPLISKWIWYGILISMLGLITYLSFNDSTVSGGLFEKYNFGTLPKFRMSNIFSGLHFSRTTLYACILLTVMLFIQIPILKHHMGKRLEL</sequence>
<evidence type="ECO:0000313" key="3">
    <source>
        <dbReference type="Proteomes" id="UP001610104"/>
    </source>
</evidence>
<keyword evidence="1" id="KW-0812">Transmembrane</keyword>
<name>A0ABW7MN16_9FLAO</name>
<feature type="transmembrane region" description="Helical" evidence="1">
    <location>
        <begin position="109"/>
        <end position="127"/>
    </location>
</feature>
<feature type="transmembrane region" description="Helical" evidence="1">
    <location>
        <begin position="55"/>
        <end position="73"/>
    </location>
</feature>
<organism evidence="2 3">
    <name type="scientific">Gaetbulibacter aquiaggeris</name>
    <dbReference type="NCBI Taxonomy" id="1735373"/>
    <lineage>
        <taxon>Bacteria</taxon>
        <taxon>Pseudomonadati</taxon>
        <taxon>Bacteroidota</taxon>
        <taxon>Flavobacteriia</taxon>
        <taxon>Flavobacteriales</taxon>
        <taxon>Flavobacteriaceae</taxon>
        <taxon>Gaetbulibacter</taxon>
    </lineage>
</organism>
<dbReference type="Proteomes" id="UP001610104">
    <property type="component" value="Unassembled WGS sequence"/>
</dbReference>
<gene>
    <name evidence="2" type="ORF">V8G56_05665</name>
</gene>
<comment type="caution">
    <text evidence="2">The sequence shown here is derived from an EMBL/GenBank/DDBJ whole genome shotgun (WGS) entry which is preliminary data.</text>
</comment>
<reference evidence="2 3" key="1">
    <citation type="submission" date="2024-02" db="EMBL/GenBank/DDBJ databases">
        <title>A Gaetbulibacter species isolated from tidal flats and genomic insights of their niches.</title>
        <authorList>
            <person name="Ye Y."/>
        </authorList>
    </citation>
    <scope>NUCLEOTIDE SEQUENCE [LARGE SCALE GENOMIC DNA]</scope>
    <source>
        <strain evidence="2 3">KEM-8</strain>
    </source>
</reference>
<accession>A0ABW7MN16</accession>
<protein>
    <submittedName>
        <fullName evidence="2">Uncharacterized protein</fullName>
    </submittedName>
</protein>
<keyword evidence="3" id="KW-1185">Reference proteome</keyword>
<evidence type="ECO:0000256" key="1">
    <source>
        <dbReference type="SAM" id="Phobius"/>
    </source>
</evidence>
<evidence type="ECO:0000313" key="2">
    <source>
        <dbReference type="EMBL" id="MFH6768213.1"/>
    </source>
</evidence>
<keyword evidence="1" id="KW-0472">Membrane</keyword>
<keyword evidence="1" id="KW-1133">Transmembrane helix</keyword>
<proteinExistence type="predicted"/>